<feature type="compositionally biased region" description="Polar residues" evidence="11">
    <location>
        <begin position="61"/>
        <end position="78"/>
    </location>
</feature>
<protein>
    <submittedName>
        <fullName evidence="16">YadA-like family protein</fullName>
    </submittedName>
</protein>
<feature type="domain" description="Trimeric autotransporter adhesin YadA-like stalk" evidence="15">
    <location>
        <begin position="394"/>
        <end position="412"/>
    </location>
</feature>
<evidence type="ECO:0000256" key="2">
    <source>
        <dbReference type="ARBA" id="ARBA00004442"/>
    </source>
</evidence>
<organism evidence="16 17">
    <name type="scientific">Thiomonas arsenitoxydans (strain DSM 22701 / CIP 110005 / 3As)</name>
    <dbReference type="NCBI Taxonomy" id="426114"/>
    <lineage>
        <taxon>Bacteria</taxon>
        <taxon>Pseudomonadati</taxon>
        <taxon>Pseudomonadota</taxon>
        <taxon>Betaproteobacteria</taxon>
        <taxon>Burkholderiales</taxon>
        <taxon>Thiomonas</taxon>
    </lineage>
</organism>
<feature type="signal peptide" evidence="12">
    <location>
        <begin position="1"/>
        <end position="22"/>
    </location>
</feature>
<keyword evidence="8" id="KW-0653">Protein transport</keyword>
<evidence type="ECO:0000256" key="8">
    <source>
        <dbReference type="ARBA" id="ARBA00022927"/>
    </source>
</evidence>
<comment type="subcellular location">
    <subcellularLocation>
        <location evidence="2">Cell outer membrane</location>
    </subcellularLocation>
    <subcellularLocation>
        <location evidence="1">Cell surface</location>
    </subcellularLocation>
</comment>
<evidence type="ECO:0000256" key="3">
    <source>
        <dbReference type="ARBA" id="ARBA00005848"/>
    </source>
</evidence>
<evidence type="ECO:0000313" key="17">
    <source>
        <dbReference type="Proteomes" id="UP000664800"/>
    </source>
</evidence>
<feature type="domain" description="Trimeric autotransporter adhesin YadA-like head" evidence="14">
    <location>
        <begin position="567"/>
        <end position="593"/>
    </location>
</feature>
<feature type="region of interest" description="Disordered" evidence="11">
    <location>
        <begin position="476"/>
        <end position="528"/>
    </location>
</feature>
<feature type="domain" description="Trimeric autotransporter adhesin YadA-like head" evidence="14">
    <location>
        <begin position="595"/>
        <end position="621"/>
    </location>
</feature>
<feature type="domain" description="Trimeric autotransporter adhesin YadA-like head" evidence="14">
    <location>
        <begin position="187"/>
        <end position="212"/>
    </location>
</feature>
<dbReference type="Pfam" id="PF05662">
    <property type="entry name" value="YadA_stalk"/>
    <property type="match status" value="3"/>
</dbReference>
<dbReference type="Pfam" id="PF05658">
    <property type="entry name" value="YadA_head"/>
    <property type="match status" value="7"/>
</dbReference>
<feature type="compositionally biased region" description="Low complexity" evidence="11">
    <location>
        <begin position="490"/>
        <end position="528"/>
    </location>
</feature>
<evidence type="ECO:0000259" key="15">
    <source>
        <dbReference type="Pfam" id="PF05662"/>
    </source>
</evidence>
<dbReference type="CDD" id="cd12820">
    <property type="entry name" value="LbR_YadA-like"/>
    <property type="match status" value="1"/>
</dbReference>
<evidence type="ECO:0000256" key="5">
    <source>
        <dbReference type="ARBA" id="ARBA00022452"/>
    </source>
</evidence>
<keyword evidence="7 12" id="KW-0732">Signal</keyword>
<dbReference type="GO" id="GO:0015031">
    <property type="term" value="P:protein transport"/>
    <property type="evidence" value="ECO:0007669"/>
    <property type="project" value="UniProtKB-KW"/>
</dbReference>
<dbReference type="InterPro" id="IPR005594">
    <property type="entry name" value="YadA_C"/>
</dbReference>
<dbReference type="InterPro" id="IPR008635">
    <property type="entry name" value="Coiled_stalk_dom"/>
</dbReference>
<evidence type="ECO:0000256" key="7">
    <source>
        <dbReference type="ARBA" id="ARBA00022729"/>
    </source>
</evidence>
<dbReference type="AlphaFoldDB" id="A0A8I1SVQ2"/>
<feature type="domain" description="Trimeric autotransporter adhesin YadA-like C-terminal membrane anchor" evidence="13">
    <location>
        <begin position="731"/>
        <end position="790"/>
    </location>
</feature>
<gene>
    <name evidence="16" type="ORF">J0I24_09590</name>
</gene>
<feature type="domain" description="Trimeric autotransporter adhesin YadA-like head" evidence="14">
    <location>
        <begin position="651"/>
        <end position="675"/>
    </location>
</feature>
<feature type="domain" description="Trimeric autotransporter adhesin YadA-like head" evidence="14">
    <location>
        <begin position="623"/>
        <end position="649"/>
    </location>
</feature>
<dbReference type="InterPro" id="IPR045584">
    <property type="entry name" value="Pilin-like"/>
</dbReference>
<keyword evidence="9" id="KW-0472">Membrane</keyword>
<evidence type="ECO:0000256" key="12">
    <source>
        <dbReference type="SAM" id="SignalP"/>
    </source>
</evidence>
<evidence type="ECO:0000259" key="14">
    <source>
        <dbReference type="Pfam" id="PF05658"/>
    </source>
</evidence>
<dbReference type="InterPro" id="IPR011049">
    <property type="entry name" value="Serralysin-like_metalloprot_C"/>
</dbReference>
<feature type="domain" description="Trimeric autotransporter adhesin YadA-like stalk" evidence="15">
    <location>
        <begin position="681"/>
        <end position="719"/>
    </location>
</feature>
<evidence type="ECO:0000256" key="10">
    <source>
        <dbReference type="ARBA" id="ARBA00023237"/>
    </source>
</evidence>
<comment type="similarity">
    <text evidence="3">Belongs to the autotransporter-2 (AT-2) (TC 1.B.40) family.</text>
</comment>
<keyword evidence="10" id="KW-0998">Cell outer membrane</keyword>
<evidence type="ECO:0000313" key="16">
    <source>
        <dbReference type="EMBL" id="MBN8744547.1"/>
    </source>
</evidence>
<accession>A0A8I1SVQ2</accession>
<dbReference type="SUPFAM" id="SSF54523">
    <property type="entry name" value="Pili subunits"/>
    <property type="match status" value="1"/>
</dbReference>
<feature type="compositionally biased region" description="Low complexity" evidence="11">
    <location>
        <begin position="128"/>
        <end position="139"/>
    </location>
</feature>
<dbReference type="GO" id="GO:0009986">
    <property type="term" value="C:cell surface"/>
    <property type="evidence" value="ECO:0007669"/>
    <property type="project" value="UniProtKB-SubCell"/>
</dbReference>
<feature type="region of interest" description="Disordered" evidence="11">
    <location>
        <begin position="54"/>
        <end position="100"/>
    </location>
</feature>
<feature type="chain" id="PRO_5034835867" evidence="12">
    <location>
        <begin position="23"/>
        <end position="790"/>
    </location>
</feature>
<dbReference type="SUPFAM" id="SSF101967">
    <property type="entry name" value="Adhesin YadA, collagen-binding domain"/>
    <property type="match status" value="3"/>
</dbReference>
<reference evidence="16" key="1">
    <citation type="submission" date="2021-02" db="EMBL/GenBank/DDBJ databases">
        <title>Thiocyanate and organic carbon inputs drive convergent selection for specific autotrophic Afipia and Thiobacillus strains within complex microbiomes.</title>
        <authorList>
            <person name="Huddy R.J."/>
            <person name="Sachdeva R."/>
            <person name="Kadzinga F."/>
            <person name="Kantor R.S."/>
            <person name="Harrison S.T.L."/>
            <person name="Banfield J.F."/>
        </authorList>
    </citation>
    <scope>NUCLEOTIDE SEQUENCE</scope>
    <source>
        <strain evidence="16">SCN18_13_7_16_R3_B_64_19</strain>
    </source>
</reference>
<dbReference type="InterPro" id="IPR008640">
    <property type="entry name" value="Adhesin_Head_dom"/>
</dbReference>
<evidence type="ECO:0000256" key="1">
    <source>
        <dbReference type="ARBA" id="ARBA00004241"/>
    </source>
</evidence>
<comment type="caution">
    <text evidence="16">The sequence shown here is derived from an EMBL/GenBank/DDBJ whole genome shotgun (WGS) entry which is preliminary data.</text>
</comment>
<evidence type="ECO:0000256" key="9">
    <source>
        <dbReference type="ARBA" id="ARBA00023136"/>
    </source>
</evidence>
<dbReference type="Pfam" id="PF03895">
    <property type="entry name" value="YadA_anchor"/>
    <property type="match status" value="1"/>
</dbReference>
<evidence type="ECO:0000256" key="6">
    <source>
        <dbReference type="ARBA" id="ARBA00022692"/>
    </source>
</evidence>
<evidence type="ECO:0000259" key="13">
    <source>
        <dbReference type="Pfam" id="PF03895"/>
    </source>
</evidence>
<dbReference type="Gene3D" id="3.30.1300.30">
    <property type="entry name" value="GSPII I/J protein-like"/>
    <property type="match status" value="1"/>
</dbReference>
<dbReference type="EMBL" id="JAFKMR010000018">
    <property type="protein sequence ID" value="MBN8744547.1"/>
    <property type="molecule type" value="Genomic_DNA"/>
</dbReference>
<keyword evidence="5" id="KW-1134">Transmembrane beta strand</keyword>
<keyword evidence="4" id="KW-0813">Transport</keyword>
<dbReference type="Gene3D" id="2.150.10.10">
    <property type="entry name" value="Serralysin-like metalloprotease, C-terminal"/>
    <property type="match status" value="4"/>
</dbReference>
<feature type="compositionally biased region" description="Polar residues" evidence="11">
    <location>
        <begin position="115"/>
        <end position="127"/>
    </location>
</feature>
<dbReference type="Proteomes" id="UP000664800">
    <property type="component" value="Unassembled WGS sequence"/>
</dbReference>
<evidence type="ECO:0000256" key="11">
    <source>
        <dbReference type="SAM" id="MobiDB-lite"/>
    </source>
</evidence>
<feature type="domain" description="Trimeric autotransporter adhesin YadA-like stalk" evidence="15">
    <location>
        <begin position="442"/>
        <end position="479"/>
    </location>
</feature>
<dbReference type="RefSeq" id="WP_276730489.1">
    <property type="nucleotide sequence ID" value="NZ_JAFKMR010000018.1"/>
</dbReference>
<dbReference type="GO" id="GO:0009279">
    <property type="term" value="C:cell outer membrane"/>
    <property type="evidence" value="ECO:0007669"/>
    <property type="project" value="UniProtKB-SubCell"/>
</dbReference>
<proteinExistence type="inferred from homology"/>
<sequence>MRKAQILLIAALAAALPDVSFATTTTGNTTDAFVGATSYNGVAKGTSTAAQDAASAQQTDVGTNPSNASGLQATTTAVSGPLPAPSASNPNPSQTSGAGGNAYLGYGADATGSDSNGTVGANNTAVGTNASTTDSNASTPGSNNTAIGSGATAIDGQNTFGGGTLAAGSNAYAQGVGAVAVGPAASASGPSASAFGVGAQAIGQSATALGAAAAATANSVAVGPRATSSQVQYGTALGNNATVSQGPQLGPVWVGGAYGQYTVQSGQGAPLPGSAGGGVYVGGVAIGNNAGTQWNGVSVGMNALSAAFGTAVGNGAVAHSSGAVAIGSSANAGCDPNFSNAYQAATCLNKTNSVAIGQSASSTGVNSVALGAGSSDGGLANVFSVGSPSQTRTLINVAPGVNATDGVNVSQLPGIWGGTASNPVFSFGANAGAIGGGSAVIISNVAPGAVSATSTDAVNGAQLYSVQQNLQGQISTLQQSGGAPGPQGPVGPQGTQGPVGPQGPQGIPGVPQPDTGSGSGSTSAGGSTNVSNTNGICVTTNGSNVVCGNGATAAGTNAIAQGTSATAAGTNAVAQGQQASSSGNNAVAIGQGASATGENTIAYGTGAQAAFAGSVAIGNGARATADPTTAVGDNSAAVGNNSVALGANATANGSNSVALGQGSVSNRDNSVSVGSAQQQRQITNVAPGTAGTDAVNVNQLNAAVAGVQQNLQNQINGVGAMGMAAAQIAGPASAGKSAAGVGIANVGNQQAIAVGISHVPQDHPNMLVRFSAAYSTAGQSAVAAGASWQF</sequence>
<evidence type="ECO:0000256" key="4">
    <source>
        <dbReference type="ARBA" id="ARBA00022448"/>
    </source>
</evidence>
<feature type="region of interest" description="Disordered" evidence="11">
    <location>
        <begin position="115"/>
        <end position="150"/>
    </location>
</feature>
<name>A0A8I1SVQ2_THIA3</name>
<feature type="domain" description="Trimeric autotransporter adhesin YadA-like head" evidence="14">
    <location>
        <begin position="350"/>
        <end position="374"/>
    </location>
</feature>
<keyword evidence="6" id="KW-0812">Transmembrane</keyword>
<feature type="domain" description="Trimeric autotransporter adhesin YadA-like head" evidence="14">
    <location>
        <begin position="218"/>
        <end position="241"/>
    </location>
</feature>